<proteinExistence type="inferred from homology"/>
<keyword evidence="3" id="KW-0964">Secreted</keyword>
<dbReference type="InterPro" id="IPR001111">
    <property type="entry name" value="TGF-b_propeptide"/>
</dbReference>
<dbReference type="EMBL" id="HBUF01064207">
    <property type="protein sequence ID" value="CAG6627060.1"/>
    <property type="molecule type" value="Transcribed_RNA"/>
</dbReference>
<dbReference type="GO" id="GO:0008083">
    <property type="term" value="F:growth factor activity"/>
    <property type="evidence" value="ECO:0007669"/>
    <property type="project" value="UniProtKB-KW"/>
</dbReference>
<evidence type="ECO:0000256" key="3">
    <source>
        <dbReference type="ARBA" id="ARBA00022525"/>
    </source>
</evidence>
<comment type="subcellular location">
    <subcellularLocation>
        <location evidence="1">Secreted</location>
    </subcellularLocation>
</comment>
<evidence type="ECO:0000256" key="2">
    <source>
        <dbReference type="ARBA" id="ARBA00006656"/>
    </source>
</evidence>
<dbReference type="SMART" id="SM00204">
    <property type="entry name" value="TGFB"/>
    <property type="match status" value="1"/>
</dbReference>
<dbReference type="Pfam" id="PF00019">
    <property type="entry name" value="TGF_beta"/>
    <property type="match status" value="1"/>
</dbReference>
<feature type="signal peptide" evidence="10">
    <location>
        <begin position="1"/>
        <end position="18"/>
    </location>
</feature>
<dbReference type="PANTHER" id="PTHR11848">
    <property type="entry name" value="TGF-BETA FAMILY"/>
    <property type="match status" value="1"/>
</dbReference>
<evidence type="ECO:0000313" key="12">
    <source>
        <dbReference type="EMBL" id="CAG6683834.1"/>
    </source>
</evidence>
<dbReference type="CDD" id="cd13751">
    <property type="entry name" value="TGF_beta_GDF8_like"/>
    <property type="match status" value="1"/>
</dbReference>
<dbReference type="FunFam" id="2.10.90.10:FF:000006">
    <property type="entry name" value="growth/differentiation factor 8"/>
    <property type="match status" value="1"/>
</dbReference>
<evidence type="ECO:0000256" key="5">
    <source>
        <dbReference type="ARBA" id="ARBA00022729"/>
    </source>
</evidence>
<dbReference type="Gene3D" id="2.10.90.10">
    <property type="entry name" value="Cystine-knot cytokines"/>
    <property type="match status" value="1"/>
</dbReference>
<accession>A0A8D8TCI7</accession>
<dbReference type="PROSITE" id="PS00250">
    <property type="entry name" value="TGF_BETA_1"/>
    <property type="match status" value="1"/>
</dbReference>
<dbReference type="EMBL" id="HBUF01264688">
    <property type="protein sequence ID" value="CAG6683834.1"/>
    <property type="molecule type" value="Transcribed_RNA"/>
</dbReference>
<dbReference type="InterPro" id="IPR029034">
    <property type="entry name" value="Cystine-knot_cytokine"/>
</dbReference>
<protein>
    <submittedName>
        <fullName evidence="12">Growth/differentiation factor 8</fullName>
    </submittedName>
</protein>
<feature type="chain" id="PRO_5033671270" evidence="10">
    <location>
        <begin position="19"/>
        <end position="432"/>
    </location>
</feature>
<feature type="region of interest" description="Disordered" evidence="9">
    <location>
        <begin position="21"/>
        <end position="43"/>
    </location>
</feature>
<dbReference type="GO" id="GO:0005125">
    <property type="term" value="F:cytokine activity"/>
    <property type="evidence" value="ECO:0007669"/>
    <property type="project" value="TreeGrafter"/>
</dbReference>
<keyword evidence="5 10" id="KW-0732">Signal</keyword>
<dbReference type="AlphaFoldDB" id="A0A8D8TCI7"/>
<evidence type="ECO:0000256" key="1">
    <source>
        <dbReference type="ARBA" id="ARBA00004613"/>
    </source>
</evidence>
<organism evidence="12">
    <name type="scientific">Cacopsylla melanoneura</name>
    <dbReference type="NCBI Taxonomy" id="428564"/>
    <lineage>
        <taxon>Eukaryota</taxon>
        <taxon>Metazoa</taxon>
        <taxon>Ecdysozoa</taxon>
        <taxon>Arthropoda</taxon>
        <taxon>Hexapoda</taxon>
        <taxon>Insecta</taxon>
        <taxon>Pterygota</taxon>
        <taxon>Neoptera</taxon>
        <taxon>Paraneoptera</taxon>
        <taxon>Hemiptera</taxon>
        <taxon>Sternorrhyncha</taxon>
        <taxon>Psylloidea</taxon>
        <taxon>Psyllidae</taxon>
        <taxon>Psyllinae</taxon>
        <taxon>Cacopsylla</taxon>
    </lineage>
</organism>
<dbReference type="EMBL" id="HBUF01264689">
    <property type="protein sequence ID" value="CAG6683835.1"/>
    <property type="molecule type" value="Transcribed_RNA"/>
</dbReference>
<name>A0A8D8TCI7_9HEMI</name>
<dbReference type="SUPFAM" id="SSF57501">
    <property type="entry name" value="Cystine-knot cytokines"/>
    <property type="match status" value="1"/>
</dbReference>
<keyword evidence="6 8" id="KW-0339">Growth factor</keyword>
<dbReference type="EMBL" id="HBUF01064208">
    <property type="protein sequence ID" value="CAG6627062.1"/>
    <property type="molecule type" value="Transcribed_RNA"/>
</dbReference>
<dbReference type="PROSITE" id="PS51362">
    <property type="entry name" value="TGF_BETA_2"/>
    <property type="match status" value="1"/>
</dbReference>
<dbReference type="EMBL" id="HBUF01064209">
    <property type="protein sequence ID" value="CAG6627064.1"/>
    <property type="molecule type" value="Transcribed_RNA"/>
</dbReference>
<dbReference type="EMBL" id="HBUF01064205">
    <property type="protein sequence ID" value="CAG6627050.1"/>
    <property type="molecule type" value="Transcribed_RNA"/>
</dbReference>
<dbReference type="InterPro" id="IPR015615">
    <property type="entry name" value="TGF-beta-rel"/>
</dbReference>
<dbReference type="PANTHER" id="PTHR11848:SF262">
    <property type="entry name" value="LD29161P"/>
    <property type="match status" value="1"/>
</dbReference>
<dbReference type="Gene3D" id="2.60.120.970">
    <property type="match status" value="1"/>
</dbReference>
<dbReference type="EMBL" id="HBUF01064206">
    <property type="protein sequence ID" value="CAG6627055.1"/>
    <property type="molecule type" value="Transcribed_RNA"/>
</dbReference>
<keyword evidence="7" id="KW-1015">Disulfide bond</keyword>
<evidence type="ECO:0000256" key="7">
    <source>
        <dbReference type="ARBA" id="ARBA00023157"/>
    </source>
</evidence>
<comment type="similarity">
    <text evidence="2 8">Belongs to the TGF-beta family.</text>
</comment>
<evidence type="ECO:0000256" key="10">
    <source>
        <dbReference type="SAM" id="SignalP"/>
    </source>
</evidence>
<dbReference type="Pfam" id="PF00688">
    <property type="entry name" value="TGFb_propeptide"/>
    <property type="match status" value="1"/>
</dbReference>
<dbReference type="InterPro" id="IPR001839">
    <property type="entry name" value="TGF-b_C"/>
</dbReference>
<keyword evidence="4" id="KW-0165">Cleavage on pair of basic residues</keyword>
<dbReference type="GO" id="GO:0005615">
    <property type="term" value="C:extracellular space"/>
    <property type="evidence" value="ECO:0007669"/>
    <property type="project" value="TreeGrafter"/>
</dbReference>
<evidence type="ECO:0000256" key="6">
    <source>
        <dbReference type="ARBA" id="ARBA00023030"/>
    </source>
</evidence>
<sequence>MLCRYLTTLLLILTVSTAATPSTATSRDTASKRNTNNNNPDLKMLMESMNSPSVSIADEYSSRESTPLSGGGCPKCIAREEKKNYSLNTIREDILSKLGFTHPPNVTGKNLTIKAEMYDFISKQRGSPFEQLNPRYHHQHHLYQNDDPSGSSVFYREEEEEDFHFMTDRVLAISQPHHHQLRHQHPRGPFILQFKFSSKTLQYKVQGAILWVYLKSTGTSHNVPVNIEVKRLLQPKQNATWSSVISKKEIRRNGTEGHWVLLDVKSMVSEWFKKPKENYGIVIEASPASENNSIVTIPTISSEEILVPFLEVQSKDIKKSRTRRTTGSLTCSETSTEQRCCRFPLKVDFEAFGWDWIIAPKTFEANYCSGECQHMFLPKYTHTQLVRYANSSMAPCCAPRKTSRISILYFDNEANIIFGYLPDVVVDRCGCA</sequence>
<evidence type="ECO:0000256" key="8">
    <source>
        <dbReference type="RuleBase" id="RU000354"/>
    </source>
</evidence>
<dbReference type="InterPro" id="IPR017948">
    <property type="entry name" value="TGFb_CS"/>
</dbReference>
<evidence type="ECO:0000259" key="11">
    <source>
        <dbReference type="PROSITE" id="PS51362"/>
    </source>
</evidence>
<evidence type="ECO:0000256" key="9">
    <source>
        <dbReference type="SAM" id="MobiDB-lite"/>
    </source>
</evidence>
<reference evidence="12" key="1">
    <citation type="submission" date="2021-05" db="EMBL/GenBank/DDBJ databases">
        <authorList>
            <person name="Alioto T."/>
            <person name="Alioto T."/>
            <person name="Gomez Garrido J."/>
        </authorList>
    </citation>
    <scope>NUCLEOTIDE SEQUENCE</scope>
</reference>
<feature type="domain" description="TGF-beta family profile" evidence="11">
    <location>
        <begin position="321"/>
        <end position="432"/>
    </location>
</feature>
<dbReference type="NCBIfam" id="NF033679">
    <property type="entry name" value="DNRLRE_dom"/>
    <property type="match status" value="1"/>
</dbReference>
<evidence type="ECO:0000256" key="4">
    <source>
        <dbReference type="ARBA" id="ARBA00022685"/>
    </source>
</evidence>